<dbReference type="InterPro" id="IPR003439">
    <property type="entry name" value="ABC_transporter-like_ATP-bd"/>
</dbReference>
<dbReference type="SMART" id="SM00382">
    <property type="entry name" value="AAA"/>
    <property type="match status" value="1"/>
</dbReference>
<dbReference type="EMBL" id="NXLX01000011">
    <property type="protein sequence ID" value="RDU73284.1"/>
    <property type="molecule type" value="Genomic_DNA"/>
</dbReference>
<dbReference type="Pfam" id="PF09383">
    <property type="entry name" value="NIL"/>
    <property type="match status" value="1"/>
</dbReference>
<evidence type="ECO:0000256" key="5">
    <source>
        <dbReference type="ARBA" id="ARBA00022475"/>
    </source>
</evidence>
<comment type="similarity">
    <text evidence="2">Belongs to the ABC transporter superfamily.</text>
</comment>
<dbReference type="GO" id="GO:0005524">
    <property type="term" value="F:ATP binding"/>
    <property type="evidence" value="ECO:0007669"/>
    <property type="project" value="UniProtKB-KW"/>
</dbReference>
<dbReference type="SMART" id="SM00930">
    <property type="entry name" value="NIL"/>
    <property type="match status" value="1"/>
</dbReference>
<gene>
    <name evidence="12" type="ORF">CQA57_05195</name>
</gene>
<dbReference type="SUPFAM" id="SSF55021">
    <property type="entry name" value="ACT-like"/>
    <property type="match status" value="1"/>
</dbReference>
<dbReference type="GO" id="GO:0006865">
    <property type="term" value="P:amino acid transport"/>
    <property type="evidence" value="ECO:0007669"/>
    <property type="project" value="UniProtKB-KW"/>
</dbReference>
<evidence type="ECO:0000256" key="3">
    <source>
        <dbReference type="ARBA" id="ARBA00020019"/>
    </source>
</evidence>
<evidence type="ECO:0000256" key="10">
    <source>
        <dbReference type="ARBA" id="ARBA00023136"/>
    </source>
</evidence>
<evidence type="ECO:0000256" key="6">
    <source>
        <dbReference type="ARBA" id="ARBA00022741"/>
    </source>
</evidence>
<dbReference type="PANTHER" id="PTHR43166">
    <property type="entry name" value="AMINO ACID IMPORT ATP-BINDING PROTEIN"/>
    <property type="match status" value="1"/>
</dbReference>
<comment type="caution">
    <text evidence="12">The sequence shown here is derived from an EMBL/GenBank/DDBJ whole genome shotgun (WGS) entry which is preliminary data.</text>
</comment>
<keyword evidence="5" id="KW-1003">Cell membrane</keyword>
<dbReference type="Gene3D" id="3.30.70.260">
    <property type="match status" value="1"/>
</dbReference>
<dbReference type="OrthoDB" id="9814623at2"/>
<dbReference type="PROSITE" id="PS50893">
    <property type="entry name" value="ABC_TRANSPORTER_2"/>
    <property type="match status" value="1"/>
</dbReference>
<name>A0A3D8J8U7_9HELI</name>
<dbReference type="PROSITE" id="PS00211">
    <property type="entry name" value="ABC_TRANSPORTER_1"/>
    <property type="match status" value="1"/>
</dbReference>
<keyword evidence="13" id="KW-1185">Reference proteome</keyword>
<evidence type="ECO:0000259" key="11">
    <source>
        <dbReference type="PROSITE" id="PS50893"/>
    </source>
</evidence>
<keyword evidence="4" id="KW-0813">Transport</keyword>
<dbReference type="InterPro" id="IPR003593">
    <property type="entry name" value="AAA+_ATPase"/>
</dbReference>
<keyword evidence="7 12" id="KW-0067">ATP-binding</keyword>
<evidence type="ECO:0000256" key="4">
    <source>
        <dbReference type="ARBA" id="ARBA00022448"/>
    </source>
</evidence>
<dbReference type="GO" id="GO:0005886">
    <property type="term" value="C:plasma membrane"/>
    <property type="evidence" value="ECO:0007669"/>
    <property type="project" value="UniProtKB-ARBA"/>
</dbReference>
<dbReference type="Pfam" id="PF00005">
    <property type="entry name" value="ABC_tran"/>
    <property type="match status" value="1"/>
</dbReference>
<dbReference type="GO" id="GO:0016887">
    <property type="term" value="F:ATP hydrolysis activity"/>
    <property type="evidence" value="ECO:0007669"/>
    <property type="project" value="InterPro"/>
</dbReference>
<evidence type="ECO:0000256" key="1">
    <source>
        <dbReference type="ARBA" id="ARBA00002579"/>
    </source>
</evidence>
<dbReference type="AlphaFoldDB" id="A0A3D8J8U7"/>
<keyword evidence="10" id="KW-0472">Membrane</keyword>
<protein>
    <recommendedName>
        <fullName evidence="3">Cell division ATP-binding protein FtsE</fullName>
    </recommendedName>
</protein>
<dbReference type="InterPro" id="IPR017871">
    <property type="entry name" value="ABC_transporter-like_CS"/>
</dbReference>
<keyword evidence="9" id="KW-0029">Amino-acid transport</keyword>
<organism evidence="12 13">
    <name type="scientific">Helicobacter anseris</name>
    <dbReference type="NCBI Taxonomy" id="375926"/>
    <lineage>
        <taxon>Bacteria</taxon>
        <taxon>Pseudomonadati</taxon>
        <taxon>Campylobacterota</taxon>
        <taxon>Epsilonproteobacteria</taxon>
        <taxon>Campylobacterales</taxon>
        <taxon>Helicobacteraceae</taxon>
        <taxon>Helicobacter</taxon>
    </lineage>
</organism>
<evidence type="ECO:0000256" key="7">
    <source>
        <dbReference type="ARBA" id="ARBA00022840"/>
    </source>
</evidence>
<reference evidence="12 13" key="1">
    <citation type="submission" date="2018-04" db="EMBL/GenBank/DDBJ databases">
        <title>Novel Campyloabacter and Helicobacter Species and Strains.</title>
        <authorList>
            <person name="Mannion A.J."/>
            <person name="Shen Z."/>
            <person name="Fox J.G."/>
        </authorList>
    </citation>
    <scope>NUCLEOTIDE SEQUENCE [LARGE SCALE GENOMIC DNA]</scope>
    <source>
        <strain evidence="12 13">MIT 04-9362</strain>
    </source>
</reference>
<dbReference type="Gene3D" id="3.40.50.300">
    <property type="entry name" value="P-loop containing nucleotide triphosphate hydrolases"/>
    <property type="match status" value="1"/>
</dbReference>
<dbReference type="SUPFAM" id="SSF52540">
    <property type="entry name" value="P-loop containing nucleoside triphosphate hydrolases"/>
    <property type="match status" value="1"/>
</dbReference>
<keyword evidence="6" id="KW-0547">Nucleotide-binding</keyword>
<dbReference type="InterPro" id="IPR041701">
    <property type="entry name" value="MetN_ABC"/>
</dbReference>
<dbReference type="InterPro" id="IPR018449">
    <property type="entry name" value="NIL_domain"/>
</dbReference>
<evidence type="ECO:0000313" key="13">
    <source>
        <dbReference type="Proteomes" id="UP000256695"/>
    </source>
</evidence>
<dbReference type="InterPro" id="IPR050086">
    <property type="entry name" value="MetN_ABC_transporter-like"/>
</dbReference>
<dbReference type="PANTHER" id="PTHR43166:SF30">
    <property type="entry name" value="METHIONINE IMPORT ATP-BINDING PROTEIN METN"/>
    <property type="match status" value="1"/>
</dbReference>
<dbReference type="RefSeq" id="WP_115579174.1">
    <property type="nucleotide sequence ID" value="NZ_NXLX01000011.1"/>
</dbReference>
<evidence type="ECO:0000256" key="2">
    <source>
        <dbReference type="ARBA" id="ARBA00005417"/>
    </source>
</evidence>
<dbReference type="InterPro" id="IPR027417">
    <property type="entry name" value="P-loop_NTPase"/>
</dbReference>
<dbReference type="FunFam" id="3.40.50.300:FF:000056">
    <property type="entry name" value="Cell division ATP-binding protein FtsE"/>
    <property type="match status" value="1"/>
</dbReference>
<proteinExistence type="inferred from homology"/>
<keyword evidence="8" id="KW-1278">Translocase</keyword>
<evidence type="ECO:0000313" key="12">
    <source>
        <dbReference type="EMBL" id="RDU73284.1"/>
    </source>
</evidence>
<evidence type="ECO:0000256" key="8">
    <source>
        <dbReference type="ARBA" id="ARBA00022967"/>
    </source>
</evidence>
<sequence length="333" mass="37738">MIRLENIQKIYPNGFCAIKNINLHIHKGDIFGIIGYSGAGKSTLIRLINRLETPTHGKVLIQNTNILELNSQQLQKQRQKIGMIFQHFNLLSSKSVFENIAFALQIAKWKKSDIANRVLELLQLVGLLDKKDFYPSQLSGGQKQRVAIARALANKPDILLCDEATSALDSKTTKDILNLLKDIQKKLKITIVLITHQIEIVAQICNRVCVIDGGVIVEENDVETLFSNPKHPITKELLQNLPHQSYQDISQHGDKNQSIYELIFLDKNQNQPIISQAIKTFDIDINILSADFNHLSEKTLGHMIVQMSGFRLNEALDWLQQQNIKILTKDHNA</sequence>
<dbReference type="Proteomes" id="UP000256695">
    <property type="component" value="Unassembled WGS sequence"/>
</dbReference>
<evidence type="ECO:0000256" key="9">
    <source>
        <dbReference type="ARBA" id="ARBA00022970"/>
    </source>
</evidence>
<dbReference type="InterPro" id="IPR045865">
    <property type="entry name" value="ACT-like_dom_sf"/>
</dbReference>
<feature type="domain" description="ABC transporter" evidence="11">
    <location>
        <begin position="2"/>
        <end position="238"/>
    </location>
</feature>
<accession>A0A3D8J8U7</accession>
<dbReference type="CDD" id="cd03258">
    <property type="entry name" value="ABC_MetN_methionine_transporter"/>
    <property type="match status" value="1"/>
</dbReference>
<comment type="function">
    <text evidence="1">Part of the ABC transporter FtsEX involved in cellular division. Important for assembly or stability of the septal ring.</text>
</comment>